<evidence type="ECO:0000256" key="3">
    <source>
        <dbReference type="ARBA" id="ARBA00004613"/>
    </source>
</evidence>
<evidence type="ECO:0000256" key="5">
    <source>
        <dbReference type="ARBA" id="ARBA00022729"/>
    </source>
</evidence>
<gene>
    <name evidence="8" type="ORF">FGO68_gene16005</name>
</gene>
<evidence type="ECO:0000313" key="8">
    <source>
        <dbReference type="EMBL" id="TNV88051.1"/>
    </source>
</evidence>
<keyword evidence="6" id="KW-0472">Membrane</keyword>
<dbReference type="AlphaFoldDB" id="A0A8J8P5Y6"/>
<dbReference type="Proteomes" id="UP000785679">
    <property type="component" value="Unassembled WGS sequence"/>
</dbReference>
<evidence type="ECO:0000256" key="7">
    <source>
        <dbReference type="ARBA" id="ARBA00023237"/>
    </source>
</evidence>
<dbReference type="PANTHER" id="PTHR11319">
    <property type="entry name" value="G PROTEIN-COUPLED RECEPTOR-RELATED"/>
    <property type="match status" value="1"/>
</dbReference>
<comment type="caution">
    <text evidence="8">The sequence shown here is derived from an EMBL/GenBank/DDBJ whole genome shotgun (WGS) entry which is preliminary data.</text>
</comment>
<protein>
    <recommendedName>
        <fullName evidence="10">Right handed beta helix domain-containing protein</fullName>
    </recommendedName>
</protein>
<evidence type="ECO:0000256" key="6">
    <source>
        <dbReference type="ARBA" id="ARBA00023136"/>
    </source>
</evidence>
<dbReference type="GO" id="GO:0005576">
    <property type="term" value="C:extracellular region"/>
    <property type="evidence" value="ECO:0007669"/>
    <property type="project" value="UniProtKB-SubCell"/>
</dbReference>
<comment type="subcellular location">
    <subcellularLocation>
        <location evidence="1">Cell envelope</location>
    </subcellularLocation>
    <subcellularLocation>
        <location evidence="2">Cell outer membrane</location>
    </subcellularLocation>
    <subcellularLocation>
        <location evidence="3">Secreted</location>
    </subcellularLocation>
</comment>
<organism evidence="8 9">
    <name type="scientific">Halteria grandinella</name>
    <dbReference type="NCBI Taxonomy" id="5974"/>
    <lineage>
        <taxon>Eukaryota</taxon>
        <taxon>Sar</taxon>
        <taxon>Alveolata</taxon>
        <taxon>Ciliophora</taxon>
        <taxon>Intramacronucleata</taxon>
        <taxon>Spirotrichea</taxon>
        <taxon>Stichotrichia</taxon>
        <taxon>Sporadotrichida</taxon>
        <taxon>Halteriidae</taxon>
        <taxon>Halteria</taxon>
    </lineage>
</organism>
<evidence type="ECO:0000256" key="1">
    <source>
        <dbReference type="ARBA" id="ARBA00004196"/>
    </source>
</evidence>
<dbReference type="InterPro" id="IPR003368">
    <property type="entry name" value="POMP_repeat"/>
</dbReference>
<name>A0A8J8P5Y6_HALGN</name>
<keyword evidence="5" id="KW-0732">Signal</keyword>
<dbReference type="Pfam" id="PF02415">
    <property type="entry name" value="Chlam_PMP"/>
    <property type="match status" value="1"/>
</dbReference>
<evidence type="ECO:0000256" key="4">
    <source>
        <dbReference type="ARBA" id="ARBA00022525"/>
    </source>
</evidence>
<accession>A0A8J8P5Y6</accession>
<reference evidence="8" key="1">
    <citation type="submission" date="2019-06" db="EMBL/GenBank/DDBJ databases">
        <authorList>
            <person name="Zheng W."/>
        </authorList>
    </citation>
    <scope>NUCLEOTIDE SEQUENCE</scope>
    <source>
        <strain evidence="8">QDHG01</strain>
    </source>
</reference>
<proteinExistence type="predicted"/>
<keyword evidence="9" id="KW-1185">Reference proteome</keyword>
<dbReference type="EMBL" id="RRYP01000083">
    <property type="protein sequence ID" value="TNV88051.1"/>
    <property type="molecule type" value="Genomic_DNA"/>
</dbReference>
<evidence type="ECO:0000256" key="2">
    <source>
        <dbReference type="ARBA" id="ARBA00004442"/>
    </source>
</evidence>
<dbReference type="SUPFAM" id="SSF51126">
    <property type="entry name" value="Pectin lyase-like"/>
    <property type="match status" value="2"/>
</dbReference>
<evidence type="ECO:0000313" key="9">
    <source>
        <dbReference type="Proteomes" id="UP000785679"/>
    </source>
</evidence>
<keyword evidence="7" id="KW-0998">Cell outer membrane</keyword>
<evidence type="ECO:0008006" key="10">
    <source>
        <dbReference type="Google" id="ProtNLM"/>
    </source>
</evidence>
<keyword evidence="4" id="KW-0964">Secreted</keyword>
<dbReference type="InterPro" id="IPR011050">
    <property type="entry name" value="Pectin_lyase_fold/virulence"/>
</dbReference>
<dbReference type="OrthoDB" id="6130531at2759"/>
<dbReference type="PANTHER" id="PTHR11319:SF35">
    <property type="entry name" value="OUTER MEMBRANE PROTEIN PMPC-RELATED"/>
    <property type="match status" value="1"/>
</dbReference>
<dbReference type="NCBIfam" id="TIGR01376">
    <property type="entry name" value="POMP_repeat"/>
    <property type="match status" value="1"/>
</dbReference>
<sequence>MIYVSPNSLNDLSITSTIIVGNKRYPIDSKALLKYFQSQEDSAFTEPSLIKILQIPSVTISNTRIEQHHFAKQGAFLDLGQNSNVTITNCVFTDLSASISGALYLNAESHAIIKDSTFSFLKAIQQGVLQVSVQSTIEIEDSKFIGNQAIQNGVFKISGDSTFNIRNVIFSENSAHIKNSIGQAIQIGAPSSLINCLFERNQASIEELAGNAKSDQQGKLIELITNTYKIEIQSSQFVLNTAPTGTSNLYILDSNDVQINKSQFKGNTQSNELAAQERYGDFIQIASSSIVTISSSSFNGGYALTGGAIHIIGKAILNVINSQFTDNIAIKQGGAIYADSFKNINFNKQSSFSNNIGQKGSGDALYIYNSATGNATFEDTFFHSTIGESNFIYASDLQEFSMKRISAKVKNTTQNNNTKFAGITIRNMAALNIFDSNFTGLKGTNQLGGGAISIEYTDDVLENQVLIKGCLFKDSQSRHRGGGLTLVDVKRAIIARTLFQNNSAQNQGGGLMFGCNASGILQYQCNLQINDTIFKENTAGLEGGAIKWNYYQPTFSKVLYQDNKARIYGDDIASVPAKLVQITKDLIGQKQFTLEQELSNLRQGSSGGEVQLYFGIIDKYGTFLRTDNKSKLFLQQG</sequence>